<dbReference type="InterPro" id="IPR041999">
    <property type="entry name" value="Sortase_D_1"/>
</dbReference>
<keyword evidence="1" id="KW-0378">Hydrolase</keyword>
<evidence type="ECO:0000256" key="1">
    <source>
        <dbReference type="ARBA" id="ARBA00022801"/>
    </source>
</evidence>
<gene>
    <name evidence="5" type="ORF">GXN76_04285</name>
</gene>
<evidence type="ECO:0000256" key="3">
    <source>
        <dbReference type="SAM" id="MobiDB-lite"/>
    </source>
</evidence>
<evidence type="ECO:0000256" key="2">
    <source>
        <dbReference type="PIRSR" id="PIRSR605754-1"/>
    </source>
</evidence>
<dbReference type="EMBL" id="CP048104">
    <property type="protein sequence ID" value="QKG83772.1"/>
    <property type="molecule type" value="Genomic_DNA"/>
</dbReference>
<dbReference type="Gene3D" id="2.40.260.10">
    <property type="entry name" value="Sortase"/>
    <property type="match status" value="1"/>
</dbReference>
<dbReference type="AlphaFoldDB" id="A0A7D4BEQ9"/>
<dbReference type="Proteomes" id="UP000503088">
    <property type="component" value="Chromosome"/>
</dbReference>
<sequence length="208" mass="23375">MNRILAYTLIFFGASMILYHAYQWWDQISVAVHDPKLAMAIAKDWDDTEAKPSKTKGEDTDRQPRKGDSVGELIIPRIGAILPIVYGTEEEQLAKGVGQYVGYGTVLPGQTGHAVLAGHRETVFRRAGELKEGDKLYIKAYGWTHTYQIRKTWITDAEDRSVIVAHDKPDISLITCYPFNMVGSAPDRYVIRGDLIDSKKTETLKTTE</sequence>
<dbReference type="RefSeq" id="WP_173220825.1">
    <property type="nucleotide sequence ID" value="NZ_CP048104.1"/>
</dbReference>
<dbReference type="InterPro" id="IPR023365">
    <property type="entry name" value="Sortase_dom-sf"/>
</dbReference>
<feature type="active site" description="Acyl-thioester intermediate" evidence="2">
    <location>
        <position position="176"/>
    </location>
</feature>
<dbReference type="KEGG" id="kpul:GXN76_04285"/>
<keyword evidence="6" id="KW-1185">Reference proteome</keyword>
<organism evidence="5 6">
    <name type="scientific">Kroppenstedtia pulmonis</name>
    <dbReference type="NCBI Taxonomy" id="1380685"/>
    <lineage>
        <taxon>Bacteria</taxon>
        <taxon>Bacillati</taxon>
        <taxon>Bacillota</taxon>
        <taxon>Bacilli</taxon>
        <taxon>Bacillales</taxon>
        <taxon>Thermoactinomycetaceae</taxon>
        <taxon>Kroppenstedtia</taxon>
    </lineage>
</organism>
<proteinExistence type="predicted"/>
<dbReference type="NCBIfam" id="TIGR01076">
    <property type="entry name" value="sortase_fam"/>
    <property type="match status" value="1"/>
</dbReference>
<evidence type="ECO:0000313" key="5">
    <source>
        <dbReference type="EMBL" id="QKG83772.1"/>
    </source>
</evidence>
<feature type="active site" description="Proton donor/acceptor" evidence="2">
    <location>
        <position position="119"/>
    </location>
</feature>
<keyword evidence="4" id="KW-0812">Transmembrane</keyword>
<reference evidence="5 6" key="1">
    <citation type="submission" date="2020-01" db="EMBL/GenBank/DDBJ databases">
        <authorList>
            <person name="Gulvik C.A."/>
            <person name="Batra D.G."/>
        </authorList>
    </citation>
    <scope>NUCLEOTIDE SEQUENCE [LARGE SCALE GENOMIC DNA]</scope>
    <source>
        <strain evidence="5 6">W9323</strain>
    </source>
</reference>
<keyword evidence="4" id="KW-0472">Membrane</keyword>
<evidence type="ECO:0000256" key="4">
    <source>
        <dbReference type="SAM" id="Phobius"/>
    </source>
</evidence>
<dbReference type="Pfam" id="PF04203">
    <property type="entry name" value="Sortase"/>
    <property type="match status" value="1"/>
</dbReference>
<name>A0A7D4BEQ9_9BACL</name>
<dbReference type="CDD" id="cd05828">
    <property type="entry name" value="Sortase_D_1"/>
    <property type="match status" value="1"/>
</dbReference>
<evidence type="ECO:0000313" key="6">
    <source>
        <dbReference type="Proteomes" id="UP000503088"/>
    </source>
</evidence>
<feature type="region of interest" description="Disordered" evidence="3">
    <location>
        <begin position="48"/>
        <end position="68"/>
    </location>
</feature>
<dbReference type="GO" id="GO:0016787">
    <property type="term" value="F:hydrolase activity"/>
    <property type="evidence" value="ECO:0007669"/>
    <property type="project" value="UniProtKB-KW"/>
</dbReference>
<keyword evidence="4" id="KW-1133">Transmembrane helix</keyword>
<dbReference type="InterPro" id="IPR005754">
    <property type="entry name" value="Sortase"/>
</dbReference>
<accession>A0A7D4BEQ9</accession>
<feature type="transmembrane region" description="Helical" evidence="4">
    <location>
        <begin position="7"/>
        <end position="25"/>
    </location>
</feature>
<protein>
    <submittedName>
        <fullName evidence="5">Class D sortase</fullName>
    </submittedName>
</protein>
<dbReference type="SUPFAM" id="SSF63817">
    <property type="entry name" value="Sortase"/>
    <property type="match status" value="1"/>
</dbReference>